<comment type="caution">
    <text evidence="2">The sequence shown here is derived from an EMBL/GenBank/DDBJ whole genome shotgun (WGS) entry which is preliminary data.</text>
</comment>
<dbReference type="InterPro" id="IPR024775">
    <property type="entry name" value="DinB-like"/>
</dbReference>
<proteinExistence type="predicted"/>
<dbReference type="Proteomes" id="UP000681870">
    <property type="component" value="Unassembled WGS sequence"/>
</dbReference>
<dbReference type="EMBL" id="JAGXBY010000003">
    <property type="protein sequence ID" value="MBS3680879.1"/>
    <property type="molecule type" value="Genomic_DNA"/>
</dbReference>
<evidence type="ECO:0000313" key="2">
    <source>
        <dbReference type="EMBL" id="MBS3680879.1"/>
    </source>
</evidence>
<name>A0ABS5MEX8_9BACI</name>
<gene>
    <name evidence="2" type="ORF">KGF86_11685</name>
</gene>
<feature type="domain" description="DinB-like" evidence="1">
    <location>
        <begin position="12"/>
        <end position="149"/>
    </location>
</feature>
<evidence type="ECO:0000313" key="3">
    <source>
        <dbReference type="Proteomes" id="UP000681870"/>
    </source>
</evidence>
<dbReference type="Gene3D" id="1.20.120.450">
    <property type="entry name" value="dinb family like domain"/>
    <property type="match status" value="1"/>
</dbReference>
<keyword evidence="3" id="KW-1185">Reference proteome</keyword>
<dbReference type="RefSeq" id="WP_211741966.1">
    <property type="nucleotide sequence ID" value="NZ_JAGXBY010000003.1"/>
</dbReference>
<protein>
    <submittedName>
        <fullName evidence="2">DinB family protein</fullName>
    </submittedName>
</protein>
<dbReference type="InterPro" id="IPR034660">
    <property type="entry name" value="DinB/YfiT-like"/>
</dbReference>
<reference evidence="2 3" key="1">
    <citation type="submission" date="2021-05" db="EMBL/GenBank/DDBJ databases">
        <title>Ornithinibacillus massiliensis sp. nov.</title>
        <authorList>
            <person name="Iwaza R."/>
            <person name="Lagier J.-C."/>
            <person name="Raoult D."/>
        </authorList>
    </citation>
    <scope>NUCLEOTIDE SEQUENCE [LARGE SCALE GENOMIC DNA]</scope>
    <source>
        <strain evidence="2 3">Marseille-P3601</strain>
    </source>
</reference>
<accession>A0ABS5MEX8</accession>
<dbReference type="Pfam" id="PF12867">
    <property type="entry name" value="DinB_2"/>
    <property type="match status" value="1"/>
</dbReference>
<organism evidence="2 3">
    <name type="scientific">Ornithinibacillus massiliensis</name>
    <dbReference type="NCBI Taxonomy" id="1944633"/>
    <lineage>
        <taxon>Bacteria</taxon>
        <taxon>Bacillati</taxon>
        <taxon>Bacillota</taxon>
        <taxon>Bacilli</taxon>
        <taxon>Bacillales</taxon>
        <taxon>Bacillaceae</taxon>
        <taxon>Ornithinibacillus</taxon>
    </lineage>
</organism>
<dbReference type="SUPFAM" id="SSF109854">
    <property type="entry name" value="DinB/YfiT-like putative metalloenzymes"/>
    <property type="match status" value="1"/>
</dbReference>
<sequence length="172" mass="19702">MNFKLDEALEILERTPKTLESLLFGLSVGWLHVNEGESTWNASEVVEHLIEAEKEDWLPRVASILVPDEDNHFPPFDRFAHLNKADRSIDAALAEFARLRVESIERLRALIQDDSDFKCTGIHPEFGEVTLEQLISTWVVHDLTHITQIARVMAKRYQKDVGPWVAYLGVLN</sequence>
<evidence type="ECO:0000259" key="1">
    <source>
        <dbReference type="Pfam" id="PF12867"/>
    </source>
</evidence>